<dbReference type="PANTHER" id="PTHR30026:SF20">
    <property type="entry name" value="OUTER MEMBRANE PROTEIN TOLC"/>
    <property type="match status" value="1"/>
</dbReference>
<proteinExistence type="inferred from homology"/>
<keyword evidence="3" id="KW-0813">Transport</keyword>
<keyword evidence="9" id="KW-0732">Signal</keyword>
<dbReference type="Proteomes" id="UP001501788">
    <property type="component" value="Unassembled WGS sequence"/>
</dbReference>
<dbReference type="PROSITE" id="PS51318">
    <property type="entry name" value="TAT"/>
    <property type="match status" value="1"/>
</dbReference>
<evidence type="ECO:0000313" key="11">
    <source>
        <dbReference type="Proteomes" id="UP001501788"/>
    </source>
</evidence>
<evidence type="ECO:0000256" key="9">
    <source>
        <dbReference type="SAM" id="SignalP"/>
    </source>
</evidence>
<evidence type="ECO:0000256" key="4">
    <source>
        <dbReference type="ARBA" id="ARBA00022452"/>
    </source>
</evidence>
<dbReference type="InterPro" id="IPR051906">
    <property type="entry name" value="TolC-like"/>
</dbReference>
<evidence type="ECO:0000256" key="8">
    <source>
        <dbReference type="SAM" id="Coils"/>
    </source>
</evidence>
<accession>A0ABP8L398</accession>
<comment type="caution">
    <text evidence="10">The sequence shown here is derived from an EMBL/GenBank/DDBJ whole genome shotgun (WGS) entry which is preliminary data.</text>
</comment>
<sequence>MNRLLLPRWRRPLLGAALALALAPAGAAGLWDLAAAARQHDPAAAVAQATAAAGAARSDQARALWRPQVQAQVSAGAMGASSDVRGAAFSAPGMAAPGGVAFSTQSDPGTGARWALTARWPLYSPQRSAQERQLDTAATLADLQAASTRQGLDLLVAQRYLDTVQAGQALAVLQRQQQATERALQEAQDRFRLGDTPVTDVREAQARARALAAQVLDAELQHRQARQALAASTGTDGSEPLDGPVPVEHLPALPPLAQWLEQVETRHPGLRQQQQAVALARAQAAEVGRGSGVALDLVAQASREHLSGSGRYGAASASASQQMLGLQLTVPLGTGGLRPAQERERLALVAQAEAEYQRQRQQVLLQARQGWQQLDAAAVRSAALQAAADASRLRREATELGRQVGDRTTLDVLLAQNDEAAAQLALQQWQARAALLRLKVLALGDALDDAALRAATAPAAALRSAGPAR</sequence>
<keyword evidence="8" id="KW-0175">Coiled coil</keyword>
<dbReference type="RefSeq" id="WP_345061855.1">
    <property type="nucleotide sequence ID" value="NZ_BAABEX010000007.1"/>
</dbReference>
<evidence type="ECO:0000256" key="2">
    <source>
        <dbReference type="ARBA" id="ARBA00007613"/>
    </source>
</evidence>
<keyword evidence="4" id="KW-1134">Transmembrane beta strand</keyword>
<protein>
    <recommendedName>
        <fullName evidence="12">Transporter</fullName>
    </recommendedName>
</protein>
<feature type="coiled-coil region" evidence="8">
    <location>
        <begin position="170"/>
        <end position="221"/>
    </location>
</feature>
<reference evidence="11" key="1">
    <citation type="journal article" date="2019" name="Int. J. Syst. Evol. Microbiol.">
        <title>The Global Catalogue of Microorganisms (GCM) 10K type strain sequencing project: providing services to taxonomists for standard genome sequencing and annotation.</title>
        <authorList>
            <consortium name="The Broad Institute Genomics Platform"/>
            <consortium name="The Broad Institute Genome Sequencing Center for Infectious Disease"/>
            <person name="Wu L."/>
            <person name="Ma J."/>
        </authorList>
    </citation>
    <scope>NUCLEOTIDE SEQUENCE [LARGE SCALE GENOMIC DNA]</scope>
    <source>
        <strain evidence="11">JCM 31890</strain>
    </source>
</reference>
<evidence type="ECO:0000256" key="5">
    <source>
        <dbReference type="ARBA" id="ARBA00022692"/>
    </source>
</evidence>
<evidence type="ECO:0000256" key="3">
    <source>
        <dbReference type="ARBA" id="ARBA00022448"/>
    </source>
</evidence>
<feature type="chain" id="PRO_5045946411" description="Transporter" evidence="9">
    <location>
        <begin position="28"/>
        <end position="469"/>
    </location>
</feature>
<comment type="subcellular location">
    <subcellularLocation>
        <location evidence="1">Cell outer membrane</location>
    </subcellularLocation>
</comment>
<feature type="signal peptide" evidence="9">
    <location>
        <begin position="1"/>
        <end position="27"/>
    </location>
</feature>
<keyword evidence="5" id="KW-0812">Transmembrane</keyword>
<evidence type="ECO:0000256" key="6">
    <source>
        <dbReference type="ARBA" id="ARBA00023136"/>
    </source>
</evidence>
<comment type="similarity">
    <text evidence="2">Belongs to the outer membrane factor (OMF) (TC 1.B.17) family.</text>
</comment>
<evidence type="ECO:0008006" key="12">
    <source>
        <dbReference type="Google" id="ProtNLM"/>
    </source>
</evidence>
<gene>
    <name evidence="10" type="ORF">GCM10023090_10320</name>
</gene>
<name>A0ABP8L398_9BURK</name>
<dbReference type="PANTHER" id="PTHR30026">
    <property type="entry name" value="OUTER MEMBRANE PROTEIN TOLC"/>
    <property type="match status" value="1"/>
</dbReference>
<keyword evidence="11" id="KW-1185">Reference proteome</keyword>
<dbReference type="InterPro" id="IPR006311">
    <property type="entry name" value="TAT_signal"/>
</dbReference>
<keyword evidence="7" id="KW-0998">Cell outer membrane</keyword>
<dbReference type="SUPFAM" id="SSF56954">
    <property type="entry name" value="Outer membrane efflux proteins (OEP)"/>
    <property type="match status" value="1"/>
</dbReference>
<keyword evidence="6" id="KW-0472">Membrane</keyword>
<evidence type="ECO:0000256" key="7">
    <source>
        <dbReference type="ARBA" id="ARBA00023237"/>
    </source>
</evidence>
<dbReference type="InterPro" id="IPR003423">
    <property type="entry name" value="OMP_efflux"/>
</dbReference>
<dbReference type="Pfam" id="PF02321">
    <property type="entry name" value="OEP"/>
    <property type="match status" value="2"/>
</dbReference>
<evidence type="ECO:0000313" key="10">
    <source>
        <dbReference type="EMBL" id="GAA4421355.1"/>
    </source>
</evidence>
<dbReference type="EMBL" id="BAABEX010000007">
    <property type="protein sequence ID" value="GAA4421355.1"/>
    <property type="molecule type" value="Genomic_DNA"/>
</dbReference>
<dbReference type="Gene3D" id="1.20.1600.10">
    <property type="entry name" value="Outer membrane efflux proteins (OEP)"/>
    <property type="match status" value="1"/>
</dbReference>
<organism evidence="10 11">
    <name type="scientific">Acidovorax lacteus</name>
    <dbReference type="NCBI Taxonomy" id="1924988"/>
    <lineage>
        <taxon>Bacteria</taxon>
        <taxon>Pseudomonadati</taxon>
        <taxon>Pseudomonadota</taxon>
        <taxon>Betaproteobacteria</taxon>
        <taxon>Burkholderiales</taxon>
        <taxon>Comamonadaceae</taxon>
        <taxon>Acidovorax</taxon>
    </lineage>
</organism>
<evidence type="ECO:0000256" key="1">
    <source>
        <dbReference type="ARBA" id="ARBA00004442"/>
    </source>
</evidence>